<feature type="region of interest" description="Disordered" evidence="9">
    <location>
        <begin position="116"/>
        <end position="169"/>
    </location>
</feature>
<sequence length="740" mass="81300">MAKVRPRVVETTRTRDGERLGFLEPQYARDATTRARACFHARNCRVIRRACDETDFGELFVRDKVMDAATSAQGLPGVAGKRCAHCNTQTTPLWRNGPDGPKTLCNACGVRDNRRHAKANRVAKPSTPKASKGGKSNGKGEGKKRGASSPSKGEKKDAKKQKPARDYFAPKANIHVPNFNVVSDYEALHAGGFRQPAKYLRQQAPDHQLHRFGPGTAASMYEATAADFKWLEHMNADEPLEGKGSEVCTTTPNANYMRPEHLEKLFDVFEETSWAASAMPTQEQAAQTVLGNIFNSANTAEGKLEDVLHWASNAQLGDGQLVNLKAEAENWNPFDLNDERSNQSSSETAAAPLTPSGSVQFLQKRASPSDGVPSENGDDNSSTQSADDLIERQYATNTVRQPSENVKSSDLGTRAHVGMTRRGGKSMFIARGARVPRPPTGGKSELKNAVKIVNQINDKIFKINKKAPSLAVFCKIYRYWLNMRWKNGGKPLLSRFDPVPPLRLRERPELATESEQLAYLFCFNLQAVSRQQKERALRAEQAEAQRKRRRRPCFNPAATKRRRRVQAAMDDAVSLPLTITFDPLDELLAHGWDVVQYDPSTCVVPKKKKIISESTKERAIKKEEPVKKSGANRPAPDALASPPRRSVEKTEFDVAQIVVPNESVLPQSDPHLKSPMGAAAAKAGALVKNFVSSVGCALGYGGNGKKCLLVNGSVGGHLSAPTTPTRRSTRVKTSDWNATF</sequence>
<feature type="region of interest" description="Disordered" evidence="9">
    <location>
        <begin position="615"/>
        <end position="647"/>
    </location>
</feature>
<keyword evidence="12" id="KW-1185">Reference proteome</keyword>
<dbReference type="Gramene" id="ABO94643">
    <property type="protein sequence ID" value="ABO94643"/>
    <property type="gene ID" value="OSTLU_14167"/>
</dbReference>
<keyword evidence="5" id="KW-0238">DNA-binding</keyword>
<evidence type="ECO:0000256" key="5">
    <source>
        <dbReference type="ARBA" id="ARBA00023125"/>
    </source>
</evidence>
<dbReference type="RefSeq" id="XP_001416350.1">
    <property type="nucleotide sequence ID" value="XM_001416313.1"/>
</dbReference>
<evidence type="ECO:0000313" key="12">
    <source>
        <dbReference type="Proteomes" id="UP000001568"/>
    </source>
</evidence>
<dbReference type="STRING" id="436017.A4RTA3"/>
<evidence type="ECO:0000256" key="8">
    <source>
        <dbReference type="PROSITE-ProRule" id="PRU00094"/>
    </source>
</evidence>
<gene>
    <name evidence="11" type="ORF">OSTLU_14167</name>
</gene>
<feature type="compositionally biased region" description="Basic and acidic residues" evidence="9">
    <location>
        <begin position="615"/>
        <end position="627"/>
    </location>
</feature>
<dbReference type="GO" id="GO:0008270">
    <property type="term" value="F:zinc ion binding"/>
    <property type="evidence" value="ECO:0007669"/>
    <property type="project" value="UniProtKB-KW"/>
</dbReference>
<evidence type="ECO:0000256" key="4">
    <source>
        <dbReference type="ARBA" id="ARBA00023015"/>
    </source>
</evidence>
<dbReference type="PROSITE" id="PS00344">
    <property type="entry name" value="GATA_ZN_FINGER_1"/>
    <property type="match status" value="1"/>
</dbReference>
<evidence type="ECO:0000259" key="10">
    <source>
        <dbReference type="PROSITE" id="PS50114"/>
    </source>
</evidence>
<feature type="domain" description="GATA-type" evidence="10">
    <location>
        <begin position="77"/>
        <end position="110"/>
    </location>
</feature>
<dbReference type="OrthoDB" id="544569at2759"/>
<feature type="region of interest" description="Disordered" evidence="9">
    <location>
        <begin position="539"/>
        <end position="562"/>
    </location>
</feature>
<reference evidence="11 12" key="1">
    <citation type="journal article" date="2007" name="Proc. Natl. Acad. Sci. U.S.A.">
        <title>The tiny eukaryote Ostreococcus provides genomic insights into the paradox of plankton speciation.</title>
        <authorList>
            <person name="Palenik B."/>
            <person name="Grimwood J."/>
            <person name="Aerts A."/>
            <person name="Rouze P."/>
            <person name="Salamov A."/>
            <person name="Putnam N."/>
            <person name="Dupont C."/>
            <person name="Jorgensen R."/>
            <person name="Derelle E."/>
            <person name="Rombauts S."/>
            <person name="Zhou K."/>
            <person name="Otillar R."/>
            <person name="Merchant S.S."/>
            <person name="Podell S."/>
            <person name="Gaasterland T."/>
            <person name="Napoli C."/>
            <person name="Gendler K."/>
            <person name="Manuell A."/>
            <person name="Tai V."/>
            <person name="Vallon O."/>
            <person name="Piganeau G."/>
            <person name="Jancek S."/>
            <person name="Heijde M."/>
            <person name="Jabbari K."/>
            <person name="Bowler C."/>
            <person name="Lohr M."/>
            <person name="Robbens S."/>
            <person name="Werner G."/>
            <person name="Dubchak I."/>
            <person name="Pazour G.J."/>
            <person name="Ren Q."/>
            <person name="Paulsen I."/>
            <person name="Delwiche C."/>
            <person name="Schmutz J."/>
            <person name="Rokhsar D."/>
            <person name="Van de Peer Y."/>
            <person name="Moreau H."/>
            <person name="Grigoriev I.V."/>
        </authorList>
    </citation>
    <scope>NUCLEOTIDE SEQUENCE [LARGE SCALE GENOMIC DNA]</scope>
    <source>
        <strain evidence="11 12">CCE9901</strain>
    </source>
</reference>
<keyword evidence="4" id="KW-0805">Transcription regulation</keyword>
<dbReference type="InterPro" id="IPR000679">
    <property type="entry name" value="Znf_GATA"/>
</dbReference>
<feature type="region of interest" description="Disordered" evidence="9">
    <location>
        <begin position="334"/>
        <end position="384"/>
    </location>
</feature>
<keyword evidence="2 8" id="KW-0863">Zinc-finger</keyword>
<keyword evidence="6" id="KW-0804">Transcription</keyword>
<dbReference type="Pfam" id="PF00320">
    <property type="entry name" value="GATA"/>
    <property type="match status" value="1"/>
</dbReference>
<dbReference type="eggNOG" id="KOG1601">
    <property type="taxonomic scope" value="Eukaryota"/>
</dbReference>
<dbReference type="GO" id="GO:0006355">
    <property type="term" value="P:regulation of DNA-templated transcription"/>
    <property type="evidence" value="ECO:0007669"/>
    <property type="project" value="InterPro"/>
</dbReference>
<keyword evidence="3" id="KW-0862">Zinc</keyword>
<proteinExistence type="inferred from homology"/>
<protein>
    <recommendedName>
        <fullName evidence="10">GATA-type domain-containing protein</fullName>
    </recommendedName>
</protein>
<dbReference type="InterPro" id="IPR013088">
    <property type="entry name" value="Znf_NHR/GATA"/>
</dbReference>
<dbReference type="KEGG" id="olu:OSTLU_14167"/>
<dbReference type="PROSITE" id="PS50114">
    <property type="entry name" value="GATA_ZN_FINGER_2"/>
    <property type="match status" value="1"/>
</dbReference>
<evidence type="ECO:0000256" key="2">
    <source>
        <dbReference type="ARBA" id="ARBA00022771"/>
    </source>
</evidence>
<dbReference type="SMART" id="SM00401">
    <property type="entry name" value="ZnF_GATA"/>
    <property type="match status" value="1"/>
</dbReference>
<dbReference type="CDD" id="cd00202">
    <property type="entry name" value="ZnF_GATA"/>
    <property type="match status" value="1"/>
</dbReference>
<dbReference type="EMBL" id="CP000582">
    <property type="protein sequence ID" value="ABO94643.1"/>
    <property type="molecule type" value="Genomic_DNA"/>
</dbReference>
<dbReference type="HOGENOM" id="CLU_375268_0_0_1"/>
<evidence type="ECO:0000256" key="1">
    <source>
        <dbReference type="ARBA" id="ARBA00022723"/>
    </source>
</evidence>
<evidence type="ECO:0000313" key="11">
    <source>
        <dbReference type="EMBL" id="ABO94643.1"/>
    </source>
</evidence>
<comment type="similarity">
    <text evidence="7">Belongs to the type IV zinc-finger family. Class B subfamily.</text>
</comment>
<evidence type="ECO:0000256" key="9">
    <source>
        <dbReference type="SAM" id="MobiDB-lite"/>
    </source>
</evidence>
<dbReference type="GeneID" id="5000109"/>
<keyword evidence="1" id="KW-0479">Metal-binding</keyword>
<feature type="region of interest" description="Disordered" evidence="9">
    <location>
        <begin position="720"/>
        <end position="740"/>
    </location>
</feature>
<organism evidence="11 12">
    <name type="scientific">Ostreococcus lucimarinus (strain CCE9901)</name>
    <dbReference type="NCBI Taxonomy" id="436017"/>
    <lineage>
        <taxon>Eukaryota</taxon>
        <taxon>Viridiplantae</taxon>
        <taxon>Chlorophyta</taxon>
        <taxon>Mamiellophyceae</taxon>
        <taxon>Mamiellales</taxon>
        <taxon>Bathycoccaceae</taxon>
        <taxon>Ostreococcus</taxon>
    </lineage>
</organism>
<dbReference type="Proteomes" id="UP000001568">
    <property type="component" value="Chromosome 2"/>
</dbReference>
<name>A4RTA3_OSTLU</name>
<dbReference type="PANTHER" id="PTHR46813:SF16">
    <property type="entry name" value="GATA TRANSCRIPTION FACTOR 18"/>
    <property type="match status" value="1"/>
</dbReference>
<dbReference type="PANTHER" id="PTHR46813">
    <property type="entry name" value="GATA TRANSCRIPTION FACTOR 18"/>
    <property type="match status" value="1"/>
</dbReference>
<dbReference type="Gene3D" id="3.30.50.10">
    <property type="entry name" value="Erythroid Transcription Factor GATA-1, subunit A"/>
    <property type="match status" value="1"/>
</dbReference>
<evidence type="ECO:0000256" key="6">
    <source>
        <dbReference type="ARBA" id="ARBA00023163"/>
    </source>
</evidence>
<evidence type="ECO:0000256" key="7">
    <source>
        <dbReference type="ARBA" id="ARBA00024019"/>
    </source>
</evidence>
<evidence type="ECO:0000256" key="3">
    <source>
        <dbReference type="ARBA" id="ARBA00022833"/>
    </source>
</evidence>
<dbReference type="OMA" id="WASNAQL"/>
<dbReference type="SUPFAM" id="SSF57716">
    <property type="entry name" value="Glucocorticoid receptor-like (DNA-binding domain)"/>
    <property type="match status" value="1"/>
</dbReference>
<accession>A4RTA3</accession>
<dbReference type="GO" id="GO:0043565">
    <property type="term" value="F:sequence-specific DNA binding"/>
    <property type="evidence" value="ECO:0007669"/>
    <property type="project" value="InterPro"/>
</dbReference>
<dbReference type="AlphaFoldDB" id="A4RTA3"/>